<accession>A0A848KVE9</accession>
<dbReference type="Proteomes" id="UP000550729">
    <property type="component" value="Unassembled WGS sequence"/>
</dbReference>
<dbReference type="PROSITE" id="PS51084">
    <property type="entry name" value="HIT_2"/>
    <property type="match status" value="1"/>
</dbReference>
<protein>
    <submittedName>
        <fullName evidence="5">HIT domain-containing protein</fullName>
    </submittedName>
</protein>
<dbReference type="EMBL" id="JABBNB010000005">
    <property type="protein sequence ID" value="NMO00845.1"/>
    <property type="molecule type" value="Genomic_DNA"/>
</dbReference>
<dbReference type="PANTHER" id="PTHR46648:SF1">
    <property type="entry name" value="ADENOSINE 5'-MONOPHOSPHORAMIDASE HNT1"/>
    <property type="match status" value="1"/>
</dbReference>
<dbReference type="Gene3D" id="3.30.428.10">
    <property type="entry name" value="HIT-like"/>
    <property type="match status" value="1"/>
</dbReference>
<dbReference type="InterPro" id="IPR001310">
    <property type="entry name" value="Histidine_triad_HIT"/>
</dbReference>
<dbReference type="Pfam" id="PF01230">
    <property type="entry name" value="HIT"/>
    <property type="match status" value="1"/>
</dbReference>
<keyword evidence="6" id="KW-1185">Reference proteome</keyword>
<evidence type="ECO:0000313" key="5">
    <source>
        <dbReference type="EMBL" id="NMO00845.1"/>
    </source>
</evidence>
<gene>
    <name evidence="5" type="ORF">HH308_06410</name>
</gene>
<comment type="caution">
    <text evidence="5">The sequence shown here is derived from an EMBL/GenBank/DDBJ whole genome shotgun (WGS) entry which is preliminary data.</text>
</comment>
<feature type="domain" description="HIT" evidence="4">
    <location>
        <begin position="98"/>
        <end position="129"/>
    </location>
</feature>
<evidence type="ECO:0000313" key="6">
    <source>
        <dbReference type="Proteomes" id="UP000550729"/>
    </source>
</evidence>
<organism evidence="5 6">
    <name type="scientific">Gordonia asplenii</name>
    <dbReference type="NCBI Taxonomy" id="2725283"/>
    <lineage>
        <taxon>Bacteria</taxon>
        <taxon>Bacillati</taxon>
        <taxon>Actinomycetota</taxon>
        <taxon>Actinomycetes</taxon>
        <taxon>Mycobacteriales</taxon>
        <taxon>Gordoniaceae</taxon>
        <taxon>Gordonia</taxon>
    </lineage>
</organism>
<feature type="active site" description="Tele-AMP-histidine intermediate" evidence="1">
    <location>
        <position position="116"/>
    </location>
</feature>
<evidence type="ECO:0000256" key="1">
    <source>
        <dbReference type="PIRSR" id="PIRSR601310-1"/>
    </source>
</evidence>
<dbReference type="AlphaFoldDB" id="A0A848KVE9"/>
<dbReference type="GO" id="GO:0003824">
    <property type="term" value="F:catalytic activity"/>
    <property type="evidence" value="ECO:0007669"/>
    <property type="project" value="InterPro"/>
</dbReference>
<evidence type="ECO:0000256" key="2">
    <source>
        <dbReference type="PIRSR" id="PIRSR601310-3"/>
    </source>
</evidence>
<dbReference type="GO" id="GO:0009117">
    <property type="term" value="P:nucleotide metabolic process"/>
    <property type="evidence" value="ECO:0007669"/>
    <property type="project" value="TreeGrafter"/>
</dbReference>
<evidence type="ECO:0000259" key="4">
    <source>
        <dbReference type="PROSITE" id="PS51084"/>
    </source>
</evidence>
<dbReference type="InterPro" id="IPR011146">
    <property type="entry name" value="HIT-like"/>
</dbReference>
<name>A0A848KVE9_9ACTN</name>
<evidence type="ECO:0000256" key="3">
    <source>
        <dbReference type="PROSITE-ProRule" id="PRU00464"/>
    </source>
</evidence>
<sequence length="180" mass="20567">MSEYQDDCPFCEYAKLRPPRAAHERPYTVAHCDVGPTSRRVFYHRMSPVMWFEPLNPVIPGHMLFVPTYHAEHRSPEAAAAAFRCAYGYATDGRDTPFNLILSSGSAATQTIPHVHVHYLPRHEGDRLLLPWSARDANASMTVEERAESYRRRAIAARAVGDLKMERRWLDMLARLESEA</sequence>
<reference evidence="5 6" key="1">
    <citation type="submission" date="2020-04" db="EMBL/GenBank/DDBJ databases">
        <title>Gordonia sp. nov. TBRC 11910.</title>
        <authorList>
            <person name="Suriyachadkun C."/>
        </authorList>
    </citation>
    <scope>NUCLEOTIDE SEQUENCE [LARGE SCALE GENOMIC DNA]</scope>
    <source>
        <strain evidence="5 6">TBRC 11910</strain>
    </source>
</reference>
<feature type="short sequence motif" description="Histidine triad motif" evidence="2 3">
    <location>
        <begin position="114"/>
        <end position="118"/>
    </location>
</feature>
<dbReference type="InterPro" id="IPR036265">
    <property type="entry name" value="HIT-like_sf"/>
</dbReference>
<dbReference type="PANTHER" id="PTHR46648">
    <property type="entry name" value="HIT FAMILY PROTEIN 1"/>
    <property type="match status" value="1"/>
</dbReference>
<dbReference type="SUPFAM" id="SSF54197">
    <property type="entry name" value="HIT-like"/>
    <property type="match status" value="1"/>
</dbReference>
<proteinExistence type="predicted"/>
<dbReference type="RefSeq" id="WP_170193350.1">
    <property type="nucleotide sequence ID" value="NZ_JABBNB010000005.1"/>
</dbReference>